<keyword evidence="2" id="KW-1185">Reference proteome</keyword>
<proteinExistence type="predicted"/>
<reference evidence="1 2" key="1">
    <citation type="journal article" date="2024" name="J Genomics">
        <title>Draft genome sequencing and assembly of Favolaschia claudopus CIRM-BRFM 2984 isolated from oak limbs.</title>
        <authorList>
            <person name="Navarro D."/>
            <person name="Drula E."/>
            <person name="Chaduli D."/>
            <person name="Cazenave R."/>
            <person name="Ahrendt S."/>
            <person name="Wang J."/>
            <person name="Lipzen A."/>
            <person name="Daum C."/>
            <person name="Barry K."/>
            <person name="Grigoriev I.V."/>
            <person name="Favel A."/>
            <person name="Rosso M.N."/>
            <person name="Martin F."/>
        </authorList>
    </citation>
    <scope>NUCLEOTIDE SEQUENCE [LARGE SCALE GENOMIC DNA]</scope>
    <source>
        <strain evidence="1 2">CIRM-BRFM 2984</strain>
    </source>
</reference>
<comment type="caution">
    <text evidence="1">The sequence shown here is derived from an EMBL/GenBank/DDBJ whole genome shotgun (WGS) entry which is preliminary data.</text>
</comment>
<dbReference type="Proteomes" id="UP001362999">
    <property type="component" value="Unassembled WGS sequence"/>
</dbReference>
<protein>
    <recommendedName>
        <fullName evidence="3">F-box domain-containing protein</fullName>
    </recommendedName>
</protein>
<evidence type="ECO:0000313" key="1">
    <source>
        <dbReference type="EMBL" id="KAK6980910.1"/>
    </source>
</evidence>
<dbReference type="Gene3D" id="3.80.10.10">
    <property type="entry name" value="Ribonuclease Inhibitor"/>
    <property type="match status" value="1"/>
</dbReference>
<sequence length="378" mass="42627">MSSRTPLDIPELLGNCLISLADHPGTLLACSLVARSWVDTTQSLLFRAPHRTAHTFSYSDDAVLCFCDALNCSYRLIRHVRELSIIESEIQVSTLQMLCSIPFTRLEILSVAANDPPQLAGICRPLLALPSLQTLNLTTGSRFAPCLHFLTLCPSIQHLRLLYDGPDDEPPTLPLQAHPIRLKSLSLNFLHHTDYVRPQSLHPTAFPLVDLSNLKALEIVEEKYIDWQTLSLATRQSIKFYDVHLWDSPGINLSLFPNLSVLRIVGTGETWSPIISTLRTLSDTEPPRQSIQTLVLNVQSMDMQFERDNCAPLDRLLCSATLSRAGIQFEMDSEWNNNALEESLRKAFLAVVAQKRFQIVSRSWAMRQSWRKDVIDSL</sequence>
<dbReference type="AlphaFoldDB" id="A0AAV9ZF20"/>
<accession>A0AAV9ZF20</accession>
<evidence type="ECO:0000313" key="2">
    <source>
        <dbReference type="Proteomes" id="UP001362999"/>
    </source>
</evidence>
<dbReference type="SUPFAM" id="SSF52047">
    <property type="entry name" value="RNI-like"/>
    <property type="match status" value="1"/>
</dbReference>
<name>A0AAV9ZF20_9AGAR</name>
<dbReference type="InterPro" id="IPR032675">
    <property type="entry name" value="LRR_dom_sf"/>
</dbReference>
<dbReference type="EMBL" id="JAWWNJ010000155">
    <property type="protein sequence ID" value="KAK6980910.1"/>
    <property type="molecule type" value="Genomic_DNA"/>
</dbReference>
<organism evidence="1 2">
    <name type="scientific">Favolaschia claudopus</name>
    <dbReference type="NCBI Taxonomy" id="2862362"/>
    <lineage>
        <taxon>Eukaryota</taxon>
        <taxon>Fungi</taxon>
        <taxon>Dikarya</taxon>
        <taxon>Basidiomycota</taxon>
        <taxon>Agaricomycotina</taxon>
        <taxon>Agaricomycetes</taxon>
        <taxon>Agaricomycetidae</taxon>
        <taxon>Agaricales</taxon>
        <taxon>Marasmiineae</taxon>
        <taxon>Mycenaceae</taxon>
        <taxon>Favolaschia</taxon>
    </lineage>
</organism>
<evidence type="ECO:0008006" key="3">
    <source>
        <dbReference type="Google" id="ProtNLM"/>
    </source>
</evidence>
<gene>
    <name evidence="1" type="ORF">R3P38DRAFT_3116707</name>
</gene>